<organism evidence="3 4">
    <name type="scientific">Andreprevotia lacus DSM 23236</name>
    <dbReference type="NCBI Taxonomy" id="1121001"/>
    <lineage>
        <taxon>Bacteria</taxon>
        <taxon>Pseudomonadati</taxon>
        <taxon>Pseudomonadota</taxon>
        <taxon>Betaproteobacteria</taxon>
        <taxon>Neisseriales</taxon>
        <taxon>Chitinibacteraceae</taxon>
        <taxon>Andreprevotia</taxon>
    </lineage>
</organism>
<feature type="domain" description="Condensation" evidence="1">
    <location>
        <begin position="109"/>
        <end position="380"/>
    </location>
</feature>
<dbReference type="STRING" id="1121001.SAMN02745857_04351"/>
<dbReference type="Gene3D" id="3.30.559.30">
    <property type="entry name" value="Nonribosomal peptide synthetase, condensation domain"/>
    <property type="match status" value="1"/>
</dbReference>
<evidence type="ECO:0000313" key="3">
    <source>
        <dbReference type="EMBL" id="SMC30007.1"/>
    </source>
</evidence>
<dbReference type="InterPro" id="IPR044894">
    <property type="entry name" value="TubC_N_sf"/>
</dbReference>
<keyword evidence="4" id="KW-1185">Reference proteome</keyword>
<accession>A0A1W1Y1I9</accession>
<sequence>MTVVELLSLLEEKGISLTLNGDNLAVKGDKKALADASLVSTIREKKPELITYLQGGGQVSGVAGQVVVPPNLITADCARITPDMLTLATLTQPEIDAAVSVVAGGAANVQDIYPLAPLQEGILFHHLMGGEGDPYLLPNLYRFPSRARLDRFLAAVQVAIDRNDILRTGLVWTGLVQPMQVVWRSARLPVIEITLDPAQGDLAQQMEQRFDPAHTRIDITQAPLMRCHIAEEAPGGSWLLHFAAHHLALDHSTFEMLIAESAAIEQGREAELPAPVPFRNFVAQARLGVSEQEHEQFFTELLGHIDEPTAPFGLLDVQGDGSDVQEASLHLPDELSSQIRQQARSHGVSAASLMHLAWALVLARTSGRDDVVFGTVLLGR</sequence>
<protein>
    <submittedName>
        <fullName evidence="3">Condensation domain-containing protein</fullName>
    </submittedName>
</protein>
<dbReference type="GO" id="GO:0003824">
    <property type="term" value="F:catalytic activity"/>
    <property type="evidence" value="ECO:0007669"/>
    <property type="project" value="InterPro"/>
</dbReference>
<dbReference type="Pfam" id="PF00668">
    <property type="entry name" value="Condensation"/>
    <property type="match status" value="1"/>
</dbReference>
<dbReference type="GO" id="GO:0043041">
    <property type="term" value="P:amino acid activation for nonribosomal peptide biosynthetic process"/>
    <property type="evidence" value="ECO:0007669"/>
    <property type="project" value="TreeGrafter"/>
</dbReference>
<dbReference type="RefSeq" id="WP_245804402.1">
    <property type="nucleotide sequence ID" value="NZ_FWXD01000064.1"/>
</dbReference>
<dbReference type="AlphaFoldDB" id="A0A1W1Y1I9"/>
<dbReference type="InterPro" id="IPR041464">
    <property type="entry name" value="TubC_N"/>
</dbReference>
<dbReference type="GO" id="GO:0044550">
    <property type="term" value="P:secondary metabolite biosynthetic process"/>
    <property type="evidence" value="ECO:0007669"/>
    <property type="project" value="TreeGrafter"/>
</dbReference>
<feature type="domain" description="TubC N-terminal docking" evidence="2">
    <location>
        <begin position="3"/>
        <end position="54"/>
    </location>
</feature>
<dbReference type="InterPro" id="IPR023213">
    <property type="entry name" value="CAT-like_dom_sf"/>
</dbReference>
<dbReference type="InterPro" id="IPR001242">
    <property type="entry name" value="Condensation_dom"/>
</dbReference>
<proteinExistence type="predicted"/>
<dbReference type="PANTHER" id="PTHR45527:SF12">
    <property type="entry name" value="NONRIBOSOMAL PEPTIDE SYNTHETASE IVOA"/>
    <property type="match status" value="1"/>
</dbReference>
<dbReference type="EMBL" id="FWXD01000064">
    <property type="protein sequence ID" value="SMC30007.1"/>
    <property type="molecule type" value="Genomic_DNA"/>
</dbReference>
<evidence type="ECO:0000313" key="4">
    <source>
        <dbReference type="Proteomes" id="UP000192761"/>
    </source>
</evidence>
<dbReference type="SUPFAM" id="SSF52777">
    <property type="entry name" value="CoA-dependent acyltransferases"/>
    <property type="match status" value="2"/>
</dbReference>
<evidence type="ECO:0000259" key="2">
    <source>
        <dbReference type="Pfam" id="PF18563"/>
    </source>
</evidence>
<name>A0A1W1Y1I9_9NEIS</name>
<dbReference type="GO" id="GO:0031177">
    <property type="term" value="F:phosphopantetheine binding"/>
    <property type="evidence" value="ECO:0007669"/>
    <property type="project" value="TreeGrafter"/>
</dbReference>
<dbReference type="Gene3D" id="1.10.10.1830">
    <property type="entry name" value="Non-ribosomal peptide synthase, adenylation domain"/>
    <property type="match status" value="1"/>
</dbReference>
<dbReference type="PANTHER" id="PTHR45527">
    <property type="entry name" value="NONRIBOSOMAL PEPTIDE SYNTHETASE"/>
    <property type="match status" value="1"/>
</dbReference>
<feature type="non-terminal residue" evidence="3">
    <location>
        <position position="380"/>
    </location>
</feature>
<dbReference type="GO" id="GO:0005737">
    <property type="term" value="C:cytoplasm"/>
    <property type="evidence" value="ECO:0007669"/>
    <property type="project" value="TreeGrafter"/>
</dbReference>
<dbReference type="Proteomes" id="UP000192761">
    <property type="component" value="Unassembled WGS sequence"/>
</dbReference>
<reference evidence="3 4" key="1">
    <citation type="submission" date="2017-04" db="EMBL/GenBank/DDBJ databases">
        <authorList>
            <person name="Afonso C.L."/>
            <person name="Miller P.J."/>
            <person name="Scott M.A."/>
            <person name="Spackman E."/>
            <person name="Goraichik I."/>
            <person name="Dimitrov K.M."/>
            <person name="Suarez D.L."/>
            <person name="Swayne D.E."/>
        </authorList>
    </citation>
    <scope>NUCLEOTIDE SEQUENCE [LARGE SCALE GENOMIC DNA]</scope>
    <source>
        <strain evidence="3 4">DSM 23236</strain>
    </source>
</reference>
<dbReference type="Pfam" id="PF18563">
    <property type="entry name" value="TubC_N"/>
    <property type="match status" value="1"/>
</dbReference>
<dbReference type="Gene3D" id="3.30.559.10">
    <property type="entry name" value="Chloramphenicol acetyltransferase-like domain"/>
    <property type="match status" value="1"/>
</dbReference>
<gene>
    <name evidence="3" type="ORF">SAMN02745857_04351</name>
</gene>
<evidence type="ECO:0000259" key="1">
    <source>
        <dbReference type="Pfam" id="PF00668"/>
    </source>
</evidence>